<organism evidence="2 3">
    <name type="scientific">Staphylothermus hellenicus (strain DSM 12710 / JCM 10830 / BK20S6-10-b1 / P8)</name>
    <dbReference type="NCBI Taxonomy" id="591019"/>
    <lineage>
        <taxon>Archaea</taxon>
        <taxon>Thermoproteota</taxon>
        <taxon>Thermoprotei</taxon>
        <taxon>Desulfurococcales</taxon>
        <taxon>Desulfurococcaceae</taxon>
        <taxon>Staphylothermus</taxon>
    </lineage>
</organism>
<dbReference type="STRING" id="591019.Shell_1242"/>
<dbReference type="Gene3D" id="3.40.50.410">
    <property type="entry name" value="von Willebrand factor, type A domain"/>
    <property type="match status" value="1"/>
</dbReference>
<dbReference type="Proteomes" id="UP000002573">
    <property type="component" value="Chromosome"/>
</dbReference>
<dbReference type="InterPro" id="IPR036465">
    <property type="entry name" value="vWFA_dom_sf"/>
</dbReference>
<name>D7D994_STAHD</name>
<dbReference type="OrthoDB" id="18708at2157"/>
<accession>D7D994</accession>
<dbReference type="EMBL" id="CP002051">
    <property type="protein sequence ID" value="ADI32340.1"/>
    <property type="molecule type" value="Genomic_DNA"/>
</dbReference>
<reference evidence="2 3" key="2">
    <citation type="journal article" date="2011" name="Stand. Genomic Sci.">
        <title>Complete genome sequence of Staphylothermus hellenicus P8.</title>
        <authorList>
            <person name="Anderson I."/>
            <person name="Wirth R."/>
            <person name="Lucas S."/>
            <person name="Copeland A."/>
            <person name="Lapidus A."/>
            <person name="Cheng J.F."/>
            <person name="Goodwin L."/>
            <person name="Pitluck S."/>
            <person name="Davenport K."/>
            <person name="Detter J.C."/>
            <person name="Han C."/>
            <person name="Tapia R."/>
            <person name="Land M."/>
            <person name="Hauser L."/>
            <person name="Pati A."/>
            <person name="Mikhailova N."/>
            <person name="Woyke T."/>
            <person name="Klenk H.P."/>
            <person name="Kyrpides N."/>
            <person name="Ivanova N."/>
        </authorList>
    </citation>
    <scope>NUCLEOTIDE SEQUENCE [LARGE SCALE GENOMIC DNA]</scope>
    <source>
        <strain evidence="3">DSM 12710 / JCM 10830 / BK20S6-10-b1 / P8</strain>
    </source>
</reference>
<dbReference type="AlphaFoldDB" id="D7D994"/>
<dbReference type="KEGG" id="shc:Shell_1242"/>
<dbReference type="SMART" id="SM00327">
    <property type="entry name" value="VWA"/>
    <property type="match status" value="1"/>
</dbReference>
<sequence length="190" mass="21347">MWRNIVFIIDTSYSMSRKFNDFVPNKIRAVKEVLAYALTRLFDKYKDVRVGAVVFFSKAYPILSLTISREGVLMSIRELEILGEGSAPGDGLIEAVKMMRRKNGLKETIMITDGGFNEGIPLNIAAIYAANSGVKTSFIAIKDYVNTTDLDQMFYSTKICNGEVLIVENKSETIMGLMKLFRNIFSGNQK</sequence>
<proteinExistence type="predicted"/>
<reference evidence="3" key="1">
    <citation type="submission" date="2010-05" db="EMBL/GenBank/DDBJ databases">
        <title>Complete sequence of Staphylothermus hellenicus DSM 12710.</title>
        <authorList>
            <consortium name="US DOE Joint Genome Institute"/>
            <person name="Lucas S."/>
            <person name="Copeland A."/>
            <person name="Lapidus A."/>
            <person name="Cheng J.-F."/>
            <person name="Bruce D."/>
            <person name="Goodwin L."/>
            <person name="Pitluck S."/>
            <person name="Davenport K."/>
            <person name="Detter J.C."/>
            <person name="Han C."/>
            <person name="Tapia R."/>
            <person name="Larimer F."/>
            <person name="Land M."/>
            <person name="Hauser L."/>
            <person name="Kyrpides N."/>
            <person name="Mikhailova N."/>
            <person name="Anderson I.J."/>
            <person name="Woyke T."/>
        </authorList>
    </citation>
    <scope>NUCLEOTIDE SEQUENCE [LARGE SCALE GENOMIC DNA]</scope>
    <source>
        <strain evidence="3">DSM 12710 / JCM 10830 / BK20S6-10-b1 / P8</strain>
    </source>
</reference>
<gene>
    <name evidence="2" type="ordered locus">Shell_1242</name>
</gene>
<evidence type="ECO:0000313" key="3">
    <source>
        <dbReference type="Proteomes" id="UP000002573"/>
    </source>
</evidence>
<dbReference type="HOGENOM" id="CLU_1431579_0_0_2"/>
<protein>
    <submittedName>
        <fullName evidence="2">von Willebrand factor type A</fullName>
    </submittedName>
</protein>
<dbReference type="SUPFAM" id="SSF53300">
    <property type="entry name" value="vWA-like"/>
    <property type="match status" value="1"/>
</dbReference>
<dbReference type="PROSITE" id="PS50234">
    <property type="entry name" value="VWFA"/>
    <property type="match status" value="1"/>
</dbReference>
<keyword evidence="3" id="KW-1185">Reference proteome</keyword>
<dbReference type="Pfam" id="PF00092">
    <property type="entry name" value="VWA"/>
    <property type="match status" value="1"/>
</dbReference>
<feature type="domain" description="VWFA" evidence="1">
    <location>
        <begin position="4"/>
        <end position="184"/>
    </location>
</feature>
<evidence type="ECO:0000259" key="1">
    <source>
        <dbReference type="PROSITE" id="PS50234"/>
    </source>
</evidence>
<dbReference type="InterPro" id="IPR002035">
    <property type="entry name" value="VWF_A"/>
</dbReference>
<evidence type="ECO:0000313" key="2">
    <source>
        <dbReference type="EMBL" id="ADI32340.1"/>
    </source>
</evidence>
<dbReference type="RefSeq" id="WP_013143538.1">
    <property type="nucleotide sequence ID" value="NC_014205.1"/>
</dbReference>
<dbReference type="GeneID" id="9234531"/>
<dbReference type="eggNOG" id="arCOG02902">
    <property type="taxonomic scope" value="Archaea"/>
</dbReference>